<comment type="subcellular location">
    <subcellularLocation>
        <location evidence="1">Cell membrane</location>
        <topology evidence="1">Single-pass membrane protein</topology>
    </subcellularLocation>
</comment>
<keyword evidence="9 11" id="KW-0472">Membrane</keyword>
<keyword evidence="8 11" id="KW-1133">Transmembrane helix</keyword>
<dbReference type="Gene3D" id="3.40.50.200">
    <property type="entry name" value="Peptidase S8/S53 domain"/>
    <property type="match status" value="1"/>
</dbReference>
<dbReference type="PROSITE" id="PS51892">
    <property type="entry name" value="SUBTILASE"/>
    <property type="match status" value="1"/>
</dbReference>
<evidence type="ECO:0000256" key="7">
    <source>
        <dbReference type="ARBA" id="ARBA00022825"/>
    </source>
</evidence>
<keyword evidence="5 11" id="KW-0812">Transmembrane</keyword>
<name>A0ABQ3MRU4_9PSEU</name>
<dbReference type="InterPro" id="IPR000209">
    <property type="entry name" value="Peptidase_S8/S53_dom"/>
</dbReference>
<evidence type="ECO:0000256" key="4">
    <source>
        <dbReference type="ARBA" id="ARBA00022670"/>
    </source>
</evidence>
<feature type="active site" description="Charge relay system" evidence="10">
    <location>
        <position position="267"/>
    </location>
</feature>
<dbReference type="InterPro" id="IPR015500">
    <property type="entry name" value="Peptidase_S8_subtilisin-rel"/>
</dbReference>
<keyword evidence="15" id="KW-1185">Reference proteome</keyword>
<evidence type="ECO:0000313" key="15">
    <source>
        <dbReference type="Proteomes" id="UP000605568"/>
    </source>
</evidence>
<evidence type="ECO:0000256" key="9">
    <source>
        <dbReference type="ARBA" id="ARBA00023136"/>
    </source>
</evidence>
<dbReference type="InterPro" id="IPR023834">
    <property type="entry name" value="T7SS_pept_S8A_mycosin"/>
</dbReference>
<evidence type="ECO:0000256" key="12">
    <source>
        <dbReference type="SAM" id="SignalP"/>
    </source>
</evidence>
<evidence type="ECO:0000259" key="13">
    <source>
        <dbReference type="Pfam" id="PF00082"/>
    </source>
</evidence>
<feature type="transmembrane region" description="Helical" evidence="11">
    <location>
        <begin position="355"/>
        <end position="374"/>
    </location>
</feature>
<dbReference type="InterPro" id="IPR022398">
    <property type="entry name" value="Peptidase_S8_His-AS"/>
</dbReference>
<evidence type="ECO:0000256" key="3">
    <source>
        <dbReference type="ARBA" id="ARBA00022475"/>
    </source>
</evidence>
<evidence type="ECO:0000313" key="14">
    <source>
        <dbReference type="EMBL" id="GHH56489.1"/>
    </source>
</evidence>
<dbReference type="GO" id="GO:0006508">
    <property type="term" value="P:proteolysis"/>
    <property type="evidence" value="ECO:0007669"/>
    <property type="project" value="UniProtKB-KW"/>
</dbReference>
<keyword evidence="12" id="KW-0732">Signal</keyword>
<feature type="chain" id="PRO_5047045665" evidence="12">
    <location>
        <begin position="23"/>
        <end position="391"/>
    </location>
</feature>
<dbReference type="GO" id="GO:0008233">
    <property type="term" value="F:peptidase activity"/>
    <property type="evidence" value="ECO:0007669"/>
    <property type="project" value="UniProtKB-KW"/>
</dbReference>
<evidence type="ECO:0000256" key="1">
    <source>
        <dbReference type="ARBA" id="ARBA00004162"/>
    </source>
</evidence>
<dbReference type="PROSITE" id="PS00138">
    <property type="entry name" value="SUBTILASE_SER"/>
    <property type="match status" value="1"/>
</dbReference>
<keyword evidence="3" id="KW-1003">Cell membrane</keyword>
<keyword evidence="6 10" id="KW-0378">Hydrolase</keyword>
<evidence type="ECO:0000256" key="8">
    <source>
        <dbReference type="ARBA" id="ARBA00022989"/>
    </source>
</evidence>
<gene>
    <name evidence="14" type="ORF">GCM10017774_74640</name>
</gene>
<feature type="domain" description="Peptidase S8/S53" evidence="13">
    <location>
        <begin position="64"/>
        <end position="316"/>
    </location>
</feature>
<dbReference type="Proteomes" id="UP000605568">
    <property type="component" value="Unassembled WGS sequence"/>
</dbReference>
<dbReference type="PANTHER" id="PTHR43806">
    <property type="entry name" value="PEPTIDASE S8"/>
    <property type="match status" value="1"/>
</dbReference>
<dbReference type="Pfam" id="PF00082">
    <property type="entry name" value="Peptidase_S8"/>
    <property type="match status" value="1"/>
</dbReference>
<feature type="signal peptide" evidence="12">
    <location>
        <begin position="1"/>
        <end position="22"/>
    </location>
</feature>
<dbReference type="InterPro" id="IPR036852">
    <property type="entry name" value="Peptidase_S8/S53_dom_sf"/>
</dbReference>
<feature type="active site" description="Charge relay system" evidence="10">
    <location>
        <position position="107"/>
    </location>
</feature>
<evidence type="ECO:0000256" key="10">
    <source>
        <dbReference type="PROSITE-ProRule" id="PRU01240"/>
    </source>
</evidence>
<dbReference type="EMBL" id="BNAR01000016">
    <property type="protein sequence ID" value="GHH56489.1"/>
    <property type="molecule type" value="Genomic_DNA"/>
</dbReference>
<sequence length="391" mass="38908">MKRAVCGCALLVTLVAAPPAFANEATPLPADLKGCLPPPQTVQGPVPWAQRQLAPHQVWPVTKGAGVVVGVVDTGVDAKTPQLAGRVQPGVDVVSKGKPADTDCNGHGTFVAGIIAAAPGDTGFAGVAPDVTVLPVRCATAGPDGKPSLTAATIAEGLRAAVDGGAKVVNISASVSTPDDKLAQAVQHAVQRDVVVVASAANSAQQGDPVTYPAAYPGVIAVGAIDVNGGRADFSQTGAFLSLVAPGVDVASTGPGGIGHWRGSGTSYSAPFVTGVAALVRAYRPDLTAAQVKHRLEATAVRPATAKLPDPGMGWGTVDPVAAVTAILPEENAPVIAPPPAPAPAPDRGDDVGPLFALTAAVLVVVFAGGLVAVSRLVRSGRARGWAPPKS</sequence>
<accession>A0ABQ3MRU4</accession>
<dbReference type="PROSITE" id="PS00137">
    <property type="entry name" value="SUBTILASE_HIS"/>
    <property type="match status" value="1"/>
</dbReference>
<evidence type="ECO:0000256" key="5">
    <source>
        <dbReference type="ARBA" id="ARBA00022692"/>
    </source>
</evidence>
<proteinExistence type="inferred from homology"/>
<reference evidence="15" key="1">
    <citation type="journal article" date="2019" name="Int. J. Syst. Evol. Microbiol.">
        <title>The Global Catalogue of Microorganisms (GCM) 10K type strain sequencing project: providing services to taxonomists for standard genome sequencing and annotation.</title>
        <authorList>
            <consortium name="The Broad Institute Genomics Platform"/>
            <consortium name="The Broad Institute Genome Sequencing Center for Infectious Disease"/>
            <person name="Wu L."/>
            <person name="Ma J."/>
        </authorList>
    </citation>
    <scope>NUCLEOTIDE SEQUENCE [LARGE SCALE GENOMIC DNA]</scope>
    <source>
        <strain evidence="15">CGMCC 4.7367</strain>
    </source>
</reference>
<organism evidence="14 15">
    <name type="scientific">Lentzea cavernae</name>
    <dbReference type="NCBI Taxonomy" id="2020703"/>
    <lineage>
        <taxon>Bacteria</taxon>
        <taxon>Bacillati</taxon>
        <taxon>Actinomycetota</taxon>
        <taxon>Actinomycetes</taxon>
        <taxon>Pseudonocardiales</taxon>
        <taxon>Pseudonocardiaceae</taxon>
        <taxon>Lentzea</taxon>
    </lineage>
</organism>
<evidence type="ECO:0000256" key="6">
    <source>
        <dbReference type="ARBA" id="ARBA00022801"/>
    </source>
</evidence>
<evidence type="ECO:0000256" key="11">
    <source>
        <dbReference type="SAM" id="Phobius"/>
    </source>
</evidence>
<comment type="similarity">
    <text evidence="2 10">Belongs to the peptidase S8 family.</text>
</comment>
<dbReference type="SUPFAM" id="SSF52743">
    <property type="entry name" value="Subtilisin-like"/>
    <property type="match status" value="1"/>
</dbReference>
<dbReference type="RefSeq" id="WP_229905453.1">
    <property type="nucleotide sequence ID" value="NZ_BNAR01000016.1"/>
</dbReference>
<dbReference type="PANTHER" id="PTHR43806:SF11">
    <property type="entry name" value="CEREVISIN-RELATED"/>
    <property type="match status" value="1"/>
</dbReference>
<keyword evidence="7 10" id="KW-0720">Serine protease</keyword>
<evidence type="ECO:0000256" key="2">
    <source>
        <dbReference type="ARBA" id="ARBA00011073"/>
    </source>
</evidence>
<dbReference type="InterPro" id="IPR023828">
    <property type="entry name" value="Peptidase_S8_Ser-AS"/>
</dbReference>
<dbReference type="PRINTS" id="PR00723">
    <property type="entry name" value="SUBTILISIN"/>
</dbReference>
<comment type="caution">
    <text evidence="14">The sequence shown here is derived from an EMBL/GenBank/DDBJ whole genome shotgun (WGS) entry which is preliminary data.</text>
</comment>
<dbReference type="InterPro" id="IPR050131">
    <property type="entry name" value="Peptidase_S8_subtilisin-like"/>
</dbReference>
<dbReference type="NCBIfam" id="TIGR03921">
    <property type="entry name" value="T7SS_mycosin"/>
    <property type="match status" value="1"/>
</dbReference>
<keyword evidence="4 10" id="KW-0645">Protease</keyword>
<protein>
    <submittedName>
        <fullName evidence="14">Type VII secretion-associated serine protease</fullName>
    </submittedName>
</protein>
<feature type="active site" description="Charge relay system" evidence="10">
    <location>
        <position position="73"/>
    </location>
</feature>